<sequence>MNTTQKTPMRGRIKVRNRKEALLLKEKILNRIEAKYRTSWQKFYYYAEISGMNKLLKMGYDPGEILEDLADIHMVEVIFKESCRRKYTRRN</sequence>
<gene>
    <name evidence="1" type="ORF">A3L04_00450</name>
</gene>
<name>A0A2Z2N1C9_9EURY</name>
<evidence type="ECO:0000313" key="1">
    <source>
        <dbReference type="EMBL" id="ASJ15651.1"/>
    </source>
</evidence>
<accession>A0A2Z2N1C9</accession>
<dbReference type="AlphaFoldDB" id="A0A2Z2N1C9"/>
<proteinExistence type="predicted"/>
<keyword evidence="2" id="KW-1185">Reference proteome</keyword>
<protein>
    <submittedName>
        <fullName evidence="1">Uncharacterized protein</fullName>
    </submittedName>
</protein>
<dbReference type="EMBL" id="CP015193">
    <property type="protein sequence ID" value="ASJ15651.1"/>
    <property type="molecule type" value="Genomic_DNA"/>
</dbReference>
<organism evidence="1 2">
    <name type="scientific">Thermococcus chitonophagus</name>
    <dbReference type="NCBI Taxonomy" id="54262"/>
    <lineage>
        <taxon>Archaea</taxon>
        <taxon>Methanobacteriati</taxon>
        <taxon>Methanobacteriota</taxon>
        <taxon>Thermococci</taxon>
        <taxon>Thermococcales</taxon>
        <taxon>Thermococcaceae</taxon>
        <taxon>Thermococcus</taxon>
    </lineage>
</organism>
<dbReference type="Proteomes" id="UP000250189">
    <property type="component" value="Chromosome"/>
</dbReference>
<evidence type="ECO:0000313" key="2">
    <source>
        <dbReference type="Proteomes" id="UP000250189"/>
    </source>
</evidence>
<reference evidence="1 2" key="1">
    <citation type="submission" date="2016-04" db="EMBL/GenBank/DDBJ databases">
        <title>Complete genome sequence of Thermococcus chitonophagus type strain GC74.</title>
        <authorList>
            <person name="Oger P.M."/>
        </authorList>
    </citation>
    <scope>NUCLEOTIDE SEQUENCE [LARGE SCALE GENOMIC DNA]</scope>
    <source>
        <strain evidence="1 2">GC74</strain>
    </source>
</reference>